<dbReference type="SUPFAM" id="SSF48295">
    <property type="entry name" value="TrpR-like"/>
    <property type="match status" value="1"/>
</dbReference>
<protein>
    <recommendedName>
        <fullName evidence="1">Insertion element IS150 protein InsJ-like helix-turn-helix domain-containing protein</fullName>
    </recommendedName>
</protein>
<dbReference type="Pfam" id="PF13518">
    <property type="entry name" value="HTH_28"/>
    <property type="match status" value="1"/>
</dbReference>
<comment type="caution">
    <text evidence="2">The sequence shown here is derived from an EMBL/GenBank/DDBJ whole genome shotgun (WGS) entry which is preliminary data.</text>
</comment>
<gene>
    <name evidence="2" type="ORF">AN218_05000</name>
</gene>
<evidence type="ECO:0000259" key="1">
    <source>
        <dbReference type="Pfam" id="PF13518"/>
    </source>
</evidence>
<evidence type="ECO:0000313" key="3">
    <source>
        <dbReference type="Proteomes" id="UP000176005"/>
    </source>
</evidence>
<reference evidence="2 3" key="1">
    <citation type="journal article" date="2016" name="Front. Microbiol.">
        <title>Comparative Genomics Analysis of Streptomyces Species Reveals Their Adaptation to the Marine Environment and Their Diversity at the Genomic Level.</title>
        <authorList>
            <person name="Tian X."/>
            <person name="Zhang Z."/>
            <person name="Yang T."/>
            <person name="Chen M."/>
            <person name="Li J."/>
            <person name="Chen F."/>
            <person name="Yang J."/>
            <person name="Li W."/>
            <person name="Zhang B."/>
            <person name="Zhang Z."/>
            <person name="Wu J."/>
            <person name="Zhang C."/>
            <person name="Long L."/>
            <person name="Xiao J."/>
        </authorList>
    </citation>
    <scope>NUCLEOTIDE SEQUENCE [LARGE SCALE GENOMIC DNA]</scope>
    <source>
        <strain evidence="2 3">SCSIO 10429</strain>
    </source>
</reference>
<name>A0A1E7LAJ7_9ACTN</name>
<organism evidence="2 3">
    <name type="scientific">Streptomyces nanshensis</name>
    <dbReference type="NCBI Taxonomy" id="518642"/>
    <lineage>
        <taxon>Bacteria</taxon>
        <taxon>Bacillati</taxon>
        <taxon>Actinomycetota</taxon>
        <taxon>Actinomycetes</taxon>
        <taxon>Kitasatosporales</taxon>
        <taxon>Streptomycetaceae</taxon>
        <taxon>Streptomyces</taxon>
    </lineage>
</organism>
<dbReference type="Gene3D" id="1.10.10.10">
    <property type="entry name" value="Winged helix-like DNA-binding domain superfamily/Winged helix DNA-binding domain"/>
    <property type="match status" value="1"/>
</dbReference>
<dbReference type="InterPro" id="IPR055247">
    <property type="entry name" value="InsJ-like_HTH"/>
</dbReference>
<proteinExistence type="predicted"/>
<dbReference type="GO" id="GO:0043565">
    <property type="term" value="F:sequence-specific DNA binding"/>
    <property type="evidence" value="ECO:0007669"/>
    <property type="project" value="InterPro"/>
</dbReference>
<dbReference type="Proteomes" id="UP000176005">
    <property type="component" value="Unassembled WGS sequence"/>
</dbReference>
<sequence>MGRLPQFSVEEKARIASSVISGELTAREAALRNGTSVSSVYRWRAQLLRSGESGLLGDAPRPRPRQKVKVVTKKEMDVLRRVLEKAENQ</sequence>
<dbReference type="EMBL" id="LJGW01000097">
    <property type="protein sequence ID" value="OEV13121.1"/>
    <property type="molecule type" value="Genomic_DNA"/>
</dbReference>
<accession>A0A1E7LAJ7</accession>
<dbReference type="InterPro" id="IPR036388">
    <property type="entry name" value="WH-like_DNA-bd_sf"/>
</dbReference>
<dbReference type="RefSeq" id="WP_070015395.1">
    <property type="nucleotide sequence ID" value="NZ_LJGW01000097.1"/>
</dbReference>
<feature type="domain" description="Insertion element IS150 protein InsJ-like helix-turn-helix" evidence="1">
    <location>
        <begin position="11"/>
        <end position="64"/>
    </location>
</feature>
<dbReference type="InterPro" id="IPR010921">
    <property type="entry name" value="Trp_repressor/repl_initiator"/>
</dbReference>
<evidence type="ECO:0000313" key="2">
    <source>
        <dbReference type="EMBL" id="OEV13121.1"/>
    </source>
</evidence>
<dbReference type="AlphaFoldDB" id="A0A1E7LAJ7"/>
<keyword evidence="3" id="KW-1185">Reference proteome</keyword>